<dbReference type="AlphaFoldDB" id="A0A542YPQ3"/>
<evidence type="ECO:0000313" key="3">
    <source>
        <dbReference type="Proteomes" id="UP000319516"/>
    </source>
</evidence>
<dbReference type="GO" id="GO:0008999">
    <property type="term" value="F:protein-N-terminal-alanine acetyltransferase activity"/>
    <property type="evidence" value="ECO:0007669"/>
    <property type="project" value="TreeGrafter"/>
</dbReference>
<keyword evidence="3" id="KW-1185">Reference proteome</keyword>
<comment type="caution">
    <text evidence="2">The sequence shown here is derived from an EMBL/GenBank/DDBJ whole genome shotgun (WGS) entry which is preliminary data.</text>
</comment>
<organism evidence="2 3">
    <name type="scientific">Ornithinicoccus hortensis</name>
    <dbReference type="NCBI Taxonomy" id="82346"/>
    <lineage>
        <taxon>Bacteria</taxon>
        <taxon>Bacillati</taxon>
        <taxon>Actinomycetota</taxon>
        <taxon>Actinomycetes</taxon>
        <taxon>Micrococcales</taxon>
        <taxon>Intrasporangiaceae</taxon>
        <taxon>Ornithinicoccus</taxon>
    </lineage>
</organism>
<evidence type="ECO:0000259" key="1">
    <source>
        <dbReference type="PROSITE" id="PS51186"/>
    </source>
</evidence>
<dbReference type="InterPro" id="IPR000182">
    <property type="entry name" value="GNAT_dom"/>
</dbReference>
<protein>
    <submittedName>
        <fullName evidence="2">RimJ/RimL family protein N-acetyltransferase</fullName>
    </submittedName>
</protein>
<dbReference type="EMBL" id="VFOP01000001">
    <property type="protein sequence ID" value="TQL50075.1"/>
    <property type="molecule type" value="Genomic_DNA"/>
</dbReference>
<dbReference type="PANTHER" id="PTHR43441">
    <property type="entry name" value="RIBOSOMAL-PROTEIN-SERINE ACETYLTRANSFERASE"/>
    <property type="match status" value="1"/>
</dbReference>
<feature type="domain" description="N-acetyltransferase" evidence="1">
    <location>
        <begin position="1"/>
        <end position="145"/>
    </location>
</feature>
<proteinExistence type="predicted"/>
<keyword evidence="2" id="KW-0808">Transferase</keyword>
<name>A0A542YPQ3_9MICO</name>
<dbReference type="PROSITE" id="PS51186">
    <property type="entry name" value="GNAT"/>
    <property type="match status" value="1"/>
</dbReference>
<dbReference type="SUPFAM" id="SSF55729">
    <property type="entry name" value="Acyl-CoA N-acyltransferases (Nat)"/>
    <property type="match status" value="1"/>
</dbReference>
<dbReference type="PANTHER" id="PTHR43441:SF10">
    <property type="entry name" value="ACETYLTRANSFERASE"/>
    <property type="match status" value="1"/>
</dbReference>
<dbReference type="GO" id="GO:0005737">
    <property type="term" value="C:cytoplasm"/>
    <property type="evidence" value="ECO:0007669"/>
    <property type="project" value="TreeGrafter"/>
</dbReference>
<dbReference type="InterPro" id="IPR051908">
    <property type="entry name" value="Ribosomal_N-acetyltransferase"/>
</dbReference>
<dbReference type="Gene3D" id="3.40.630.30">
    <property type="match status" value="1"/>
</dbReference>
<gene>
    <name evidence="2" type="ORF">FB467_1177</name>
</gene>
<sequence length="167" mass="18051">MRADDAPAVLEAFRGAGMDRQGEVTTPDQAREWVGRMLPGEEDRVVFAIDVDGTMVGCIGIGPIDRANRTGWFWYWTREDQRGRGLTSRAAATAATWALTDGGLDRLELGHRANNPESGGVARAAGFVQEGVERGKFLVEGVRVDVLTYGRLATDPAPTVAPLPVDR</sequence>
<dbReference type="GO" id="GO:1990189">
    <property type="term" value="F:protein N-terminal-serine acetyltransferase activity"/>
    <property type="evidence" value="ECO:0007669"/>
    <property type="project" value="TreeGrafter"/>
</dbReference>
<accession>A0A542YPQ3</accession>
<evidence type="ECO:0000313" key="2">
    <source>
        <dbReference type="EMBL" id="TQL50075.1"/>
    </source>
</evidence>
<reference evidence="2 3" key="1">
    <citation type="submission" date="2019-06" db="EMBL/GenBank/DDBJ databases">
        <title>Sequencing the genomes of 1000 actinobacteria strains.</title>
        <authorList>
            <person name="Klenk H.-P."/>
        </authorList>
    </citation>
    <scope>NUCLEOTIDE SEQUENCE [LARGE SCALE GENOMIC DNA]</scope>
    <source>
        <strain evidence="2 3">DSM 12335</strain>
    </source>
</reference>
<dbReference type="RefSeq" id="WP_228393001.1">
    <property type="nucleotide sequence ID" value="NZ_BAAAIK010000004.1"/>
</dbReference>
<dbReference type="Proteomes" id="UP000319516">
    <property type="component" value="Unassembled WGS sequence"/>
</dbReference>
<dbReference type="InterPro" id="IPR016181">
    <property type="entry name" value="Acyl_CoA_acyltransferase"/>
</dbReference>
<dbReference type="Pfam" id="PF13302">
    <property type="entry name" value="Acetyltransf_3"/>
    <property type="match status" value="1"/>
</dbReference>